<dbReference type="PANTHER" id="PTHR43537:SF53">
    <property type="entry name" value="HTH-TYPE TRANSCRIPTIONAL REPRESSOR NANR"/>
    <property type="match status" value="1"/>
</dbReference>
<keyword evidence="5" id="KW-0614">Plasmid</keyword>
<organism evidence="5 6">
    <name type="scientific">Sinorhizobium fredii (strain HH103)</name>
    <dbReference type="NCBI Taxonomy" id="1117943"/>
    <lineage>
        <taxon>Bacteria</taxon>
        <taxon>Pseudomonadati</taxon>
        <taxon>Pseudomonadota</taxon>
        <taxon>Alphaproteobacteria</taxon>
        <taxon>Hyphomicrobiales</taxon>
        <taxon>Rhizobiaceae</taxon>
        <taxon>Sinorhizobium/Ensifer group</taxon>
        <taxon>Sinorhizobium</taxon>
    </lineage>
</organism>
<dbReference type="HOGENOM" id="CLU_017584_5_1_5"/>
<dbReference type="InterPro" id="IPR036390">
    <property type="entry name" value="WH_DNA-bd_sf"/>
</dbReference>
<dbReference type="Gene3D" id="1.10.10.10">
    <property type="entry name" value="Winged helix-like DNA-binding domain superfamily/Winged helix DNA-binding domain"/>
    <property type="match status" value="1"/>
</dbReference>
<sequence length="254" mass="28806">MPGMDASSGDLGWKSGEEVFLKGGKSDLYNDLKRQILTMELDPDQDLDETALGERYGLSRTPVREIFRRLQGEGYVDIRDNRGARVIPMNHQTLRHFFLVAPMIYAAVGRLAVQNFSLKQLDDLKDTQKRFRAASVSDDSLAMVLENNRFHEIIGEMSRNAYLQPSLGRLLIDHARIGHTFFRPANDEMRQRLQVAVEHHDAFIAAISGRDEAAVVSLVFEHWALSRESMEMFVVPQELKADVPAEAQSQFTTD</sequence>
<dbReference type="SUPFAM" id="SSF48008">
    <property type="entry name" value="GntR ligand-binding domain-like"/>
    <property type="match status" value="1"/>
</dbReference>
<dbReference type="InterPro" id="IPR008920">
    <property type="entry name" value="TF_FadR/GntR_C"/>
</dbReference>
<dbReference type="PANTHER" id="PTHR43537">
    <property type="entry name" value="TRANSCRIPTIONAL REGULATOR, GNTR FAMILY"/>
    <property type="match status" value="1"/>
</dbReference>
<dbReference type="SMART" id="SM00895">
    <property type="entry name" value="FCD"/>
    <property type="match status" value="1"/>
</dbReference>
<dbReference type="SMART" id="SM00345">
    <property type="entry name" value="HTH_GNTR"/>
    <property type="match status" value="1"/>
</dbReference>
<evidence type="ECO:0000256" key="3">
    <source>
        <dbReference type="ARBA" id="ARBA00023163"/>
    </source>
</evidence>
<dbReference type="Gene3D" id="1.20.120.530">
    <property type="entry name" value="GntR ligand-binding domain-like"/>
    <property type="match status" value="1"/>
</dbReference>
<dbReference type="EMBL" id="HE616899">
    <property type="protein sequence ID" value="CCE99544.1"/>
    <property type="molecule type" value="Genomic_DNA"/>
</dbReference>
<evidence type="ECO:0000313" key="6">
    <source>
        <dbReference type="Proteomes" id="UP000007735"/>
    </source>
</evidence>
<feature type="domain" description="HTH gntR-type" evidence="4">
    <location>
        <begin position="22"/>
        <end position="89"/>
    </location>
</feature>
<reference evidence="5 6" key="1">
    <citation type="journal article" date="2012" name="J. Bacteriol.">
        <title>Genome sequence of the soybean symbiont Sinorhizobium fredii HH103.</title>
        <authorList>
            <person name="Weidner S."/>
            <person name="Becker A."/>
            <person name="Bonilla I."/>
            <person name="Jaenicke S."/>
            <person name="Lloret J."/>
            <person name="Margaret I."/>
            <person name="Puhler A."/>
            <person name="Ruiz-Sainz J.E."/>
            <person name="Schneiker-Bekel S."/>
            <person name="Szczepanowski R."/>
            <person name="Vinardell J.M."/>
            <person name="Zehner S."/>
            <person name="Gottfert M."/>
        </authorList>
    </citation>
    <scope>NUCLEOTIDE SEQUENCE [LARGE SCALE GENOMIC DNA]</scope>
    <source>
        <strain evidence="5 6">HH103</strain>
        <plasmid evidence="6">pSfHH103e</plasmid>
    </source>
</reference>
<name>G9AER2_SINF1</name>
<keyword evidence="1" id="KW-0805">Transcription regulation</keyword>
<gene>
    <name evidence="5" type="ordered locus">SFHH103_05078</name>
</gene>
<dbReference type="KEGG" id="sfh:SFHH103_05078"/>
<keyword evidence="2" id="KW-0238">DNA-binding</keyword>
<dbReference type="InterPro" id="IPR011711">
    <property type="entry name" value="GntR_C"/>
</dbReference>
<evidence type="ECO:0000256" key="1">
    <source>
        <dbReference type="ARBA" id="ARBA00023015"/>
    </source>
</evidence>
<proteinExistence type="predicted"/>
<evidence type="ECO:0000259" key="4">
    <source>
        <dbReference type="PROSITE" id="PS50949"/>
    </source>
</evidence>
<dbReference type="AlphaFoldDB" id="G9AER2"/>
<evidence type="ECO:0000313" key="5">
    <source>
        <dbReference type="EMBL" id="CCE99544.1"/>
    </source>
</evidence>
<protein>
    <submittedName>
        <fullName evidence="5">Transcriptional regulator, GntR family</fullName>
    </submittedName>
</protein>
<dbReference type="SUPFAM" id="SSF46785">
    <property type="entry name" value="Winged helix' DNA-binding domain"/>
    <property type="match status" value="1"/>
</dbReference>
<dbReference type="CDD" id="cd07377">
    <property type="entry name" value="WHTH_GntR"/>
    <property type="match status" value="1"/>
</dbReference>
<dbReference type="Pfam" id="PF00392">
    <property type="entry name" value="GntR"/>
    <property type="match status" value="1"/>
</dbReference>
<accession>G9AER2</accession>
<keyword evidence="3" id="KW-0804">Transcription</keyword>
<dbReference type="InterPro" id="IPR000524">
    <property type="entry name" value="Tscrpt_reg_HTH_GntR"/>
</dbReference>
<dbReference type="Pfam" id="PF07729">
    <property type="entry name" value="FCD"/>
    <property type="match status" value="1"/>
</dbReference>
<dbReference type="PATRIC" id="fig|380.5.peg.4633"/>
<dbReference type="GO" id="GO:0003700">
    <property type="term" value="F:DNA-binding transcription factor activity"/>
    <property type="evidence" value="ECO:0007669"/>
    <property type="project" value="InterPro"/>
</dbReference>
<dbReference type="InterPro" id="IPR036388">
    <property type="entry name" value="WH-like_DNA-bd_sf"/>
</dbReference>
<dbReference type="Proteomes" id="UP000007735">
    <property type="component" value="Plasmid pSfHH103e"/>
</dbReference>
<evidence type="ECO:0000256" key="2">
    <source>
        <dbReference type="ARBA" id="ARBA00023125"/>
    </source>
</evidence>
<dbReference type="PROSITE" id="PS50949">
    <property type="entry name" value="HTH_GNTR"/>
    <property type="match status" value="1"/>
</dbReference>
<geneLocation type="plasmid" evidence="5 6">
    <name>pSfHH103e</name>
</geneLocation>
<dbReference type="GO" id="GO:0003677">
    <property type="term" value="F:DNA binding"/>
    <property type="evidence" value="ECO:0007669"/>
    <property type="project" value="UniProtKB-KW"/>
</dbReference>